<proteinExistence type="predicted"/>
<keyword evidence="1" id="KW-1133">Transmembrane helix</keyword>
<keyword evidence="3" id="KW-1185">Reference proteome</keyword>
<feature type="transmembrane region" description="Helical" evidence="1">
    <location>
        <begin position="20"/>
        <end position="44"/>
    </location>
</feature>
<evidence type="ECO:0000313" key="2">
    <source>
        <dbReference type="EMBL" id="MEQ2687169.1"/>
    </source>
</evidence>
<name>A0ABV1ILT1_9FIRM</name>
<feature type="transmembrane region" description="Helical" evidence="1">
    <location>
        <begin position="109"/>
        <end position="136"/>
    </location>
</feature>
<keyword evidence="1" id="KW-0812">Transmembrane</keyword>
<evidence type="ECO:0000313" key="3">
    <source>
        <dbReference type="Proteomes" id="UP001439984"/>
    </source>
</evidence>
<dbReference type="EMBL" id="JBBNIB010000085">
    <property type="protein sequence ID" value="MEQ2687169.1"/>
    <property type="molecule type" value="Genomic_DNA"/>
</dbReference>
<feature type="transmembrane region" description="Helical" evidence="1">
    <location>
        <begin position="82"/>
        <end position="103"/>
    </location>
</feature>
<gene>
    <name evidence="2" type="ORF">AAAU72_03090</name>
</gene>
<protein>
    <recommendedName>
        <fullName evidence="4">Integral membrane protein</fullName>
    </recommendedName>
</protein>
<feature type="transmembrane region" description="Helical" evidence="1">
    <location>
        <begin position="50"/>
        <end position="70"/>
    </location>
</feature>
<accession>A0ABV1ILT1</accession>
<dbReference type="RefSeq" id="WP_227623849.1">
    <property type="nucleotide sequence ID" value="NZ_JBBNIB010000085.1"/>
</dbReference>
<feature type="transmembrane region" description="Helical" evidence="1">
    <location>
        <begin position="188"/>
        <end position="208"/>
    </location>
</feature>
<dbReference type="Proteomes" id="UP001439984">
    <property type="component" value="Unassembled WGS sequence"/>
</dbReference>
<comment type="caution">
    <text evidence="2">The sequence shown here is derived from an EMBL/GenBank/DDBJ whole genome shotgun (WGS) entry which is preliminary data.</text>
</comment>
<reference evidence="2 3" key="1">
    <citation type="submission" date="2024-04" db="EMBL/GenBank/DDBJ databases">
        <title>Human intestinal bacterial collection.</title>
        <authorList>
            <person name="Pauvert C."/>
            <person name="Hitch T.C.A."/>
            <person name="Clavel T."/>
        </authorList>
    </citation>
    <scope>NUCLEOTIDE SEQUENCE [LARGE SCALE GENOMIC DNA]</scope>
    <source>
        <strain evidence="2 3">CLA-AA-H236</strain>
    </source>
</reference>
<evidence type="ECO:0000256" key="1">
    <source>
        <dbReference type="SAM" id="Phobius"/>
    </source>
</evidence>
<evidence type="ECO:0008006" key="4">
    <source>
        <dbReference type="Google" id="ProtNLM"/>
    </source>
</evidence>
<keyword evidence="1" id="KW-0472">Membrane</keyword>
<organism evidence="2 3">
    <name type="scientific">Faecalibacterium longum</name>
    <dbReference type="NCBI Taxonomy" id="1851428"/>
    <lineage>
        <taxon>Bacteria</taxon>
        <taxon>Bacillati</taxon>
        <taxon>Bacillota</taxon>
        <taxon>Clostridia</taxon>
        <taxon>Eubacteriales</taxon>
        <taxon>Oscillospiraceae</taxon>
        <taxon>Faecalibacterium</taxon>
    </lineage>
</organism>
<sequence length="223" mass="25597">MLKNILTVLRKLASAAMNFLIVYFETIAVPMSWAMGGTIMFTMYTELSNIFNGAVCLLVGLWQLGCIFTGRELPLWLKRLKFISTSCLAMTFLTVVIILAPMYEDGNGWYIMLFTGSMLYHHFLNPVLAILSLVLFERLPRLPLRQVWWALVPTILYGLYDLHGNITGAIDGPYPFMRVYDQTIQETLMWFTIILVTNLLYAFLLWWLGGNGRKSKVGLEFRT</sequence>
<feature type="transmembrane region" description="Helical" evidence="1">
    <location>
        <begin position="148"/>
        <end position="168"/>
    </location>
</feature>